<dbReference type="RefSeq" id="WP_013111316.1">
    <property type="nucleotide sequence ID" value="NC_014148.1"/>
</dbReference>
<dbReference type="OrthoDB" id="260014at2"/>
<dbReference type="eggNOG" id="COG0438">
    <property type="taxonomic scope" value="Bacteria"/>
</dbReference>
<dbReference type="EMBL" id="CP001744">
    <property type="protein sequence ID" value="ADG68885.1"/>
    <property type="molecule type" value="Genomic_DNA"/>
</dbReference>
<reference evidence="1 2" key="1">
    <citation type="journal article" date="2010" name="Stand. Genomic Sci.">
        <title>Complete genome sequence of Planctomyces limnophilus type strain (Mu 290).</title>
        <authorList>
            <person name="Labutti K."/>
            <person name="Sikorski J."/>
            <person name="Schneider S."/>
            <person name="Nolan M."/>
            <person name="Lucas S."/>
            <person name="Glavina Del Rio T."/>
            <person name="Tice H."/>
            <person name="Cheng J.F."/>
            <person name="Goodwin L."/>
            <person name="Pitluck S."/>
            <person name="Liolios K."/>
            <person name="Ivanova N."/>
            <person name="Mavromatis K."/>
            <person name="Mikhailova N."/>
            <person name="Pati A."/>
            <person name="Chen A."/>
            <person name="Palaniappan K."/>
            <person name="Land M."/>
            <person name="Hauser L."/>
            <person name="Chang Y.J."/>
            <person name="Jeffries C.D."/>
            <person name="Tindall B.J."/>
            <person name="Rohde M."/>
            <person name="Goker M."/>
            <person name="Woyke T."/>
            <person name="Bristow J."/>
            <person name="Eisen J.A."/>
            <person name="Markowitz V."/>
            <person name="Hugenholtz P."/>
            <person name="Kyrpides N.C."/>
            <person name="Klenk H.P."/>
            <person name="Lapidus A."/>
        </authorList>
    </citation>
    <scope>NUCLEOTIDE SEQUENCE [LARGE SCALE GENOMIC DNA]</scope>
    <source>
        <strain evidence="2">ATCC 43296 / DSM 3776 / IFAM 1008 / 290</strain>
    </source>
</reference>
<dbReference type="KEGG" id="plm:Plim_3066"/>
<evidence type="ECO:0000313" key="1">
    <source>
        <dbReference type="EMBL" id="ADG68885.1"/>
    </source>
</evidence>
<sequence length="248" mass="27258">MLSAAQAHESNETSHWGVGITTAPREIPTLDATLDSVSRAGFTEVQLFAEPDTPLLSRKSSHRQNVTISQRGTTLGAFPNWYVSLTELVLSQPRAKGYLLLQDDAELAASLVPYLEQNFPECPLPQGIYSLYCPAHEARPQTRGFVAIDPGWQAWGALAYLVSPLTARRLLTDRTILDHRPHGAAAGLKNIDSVVGWWCRRAGVPYFVHQPSLVRHLGETSTLWPHATATGQRQARDVITDASATFSH</sequence>
<accession>D5SST4</accession>
<dbReference type="AlphaFoldDB" id="D5SST4"/>
<proteinExistence type="predicted"/>
<dbReference type="HOGENOM" id="CLU_1119361_0_0_0"/>
<organism evidence="1 2">
    <name type="scientific">Planctopirus limnophila (strain ATCC 43296 / DSM 3776 / IFAM 1008 / Mu 290)</name>
    <name type="common">Planctomyces limnophilus</name>
    <dbReference type="NCBI Taxonomy" id="521674"/>
    <lineage>
        <taxon>Bacteria</taxon>
        <taxon>Pseudomonadati</taxon>
        <taxon>Planctomycetota</taxon>
        <taxon>Planctomycetia</taxon>
        <taxon>Planctomycetales</taxon>
        <taxon>Planctomycetaceae</taxon>
        <taxon>Planctopirus</taxon>
    </lineage>
</organism>
<keyword evidence="2" id="KW-1185">Reference proteome</keyword>
<evidence type="ECO:0000313" key="2">
    <source>
        <dbReference type="Proteomes" id="UP000002220"/>
    </source>
</evidence>
<gene>
    <name evidence="1" type="ordered locus">Plim_3066</name>
</gene>
<protein>
    <recommendedName>
        <fullName evidence="3">Glycosyltransferase</fullName>
    </recommendedName>
</protein>
<dbReference type="Proteomes" id="UP000002220">
    <property type="component" value="Chromosome"/>
</dbReference>
<name>D5SST4_PLAL2</name>
<evidence type="ECO:0008006" key="3">
    <source>
        <dbReference type="Google" id="ProtNLM"/>
    </source>
</evidence>